<dbReference type="GO" id="GO:0003676">
    <property type="term" value="F:nucleic acid binding"/>
    <property type="evidence" value="ECO:0007669"/>
    <property type="project" value="InterPro"/>
</dbReference>
<name>A0A558DUX3_9GAMM</name>
<gene>
    <name evidence="5" type="ORF">FHP88_13115</name>
</gene>
<dbReference type="RefSeq" id="WP_144359528.1">
    <property type="nucleotide sequence ID" value="NZ_VMNH01000016.1"/>
</dbReference>
<dbReference type="GO" id="GO:0005829">
    <property type="term" value="C:cytosol"/>
    <property type="evidence" value="ECO:0007669"/>
    <property type="project" value="TreeGrafter"/>
</dbReference>
<sequence length="232" mass="26421">MSIWKHLFNLEERRNWWTRKMPDSPLRDYYDTPFPSRDLDWRQVDYLALDFETTGLEAKQDQILSVGYATVRGDRMLLSDATHILTRPTMAIPESSAVVHGILDDEAAEAQTLEAVMPILLNALKGKALLAHHAAIEYEFLNNACKNLYGYPFLAPVVDTLALEVRHFRMRDQAIRSGDLRLAKARARYGLPRYPAHNALTDALAAGELFLAQVAYRQSRRALRLKDLIVVS</sequence>
<evidence type="ECO:0000259" key="4">
    <source>
        <dbReference type="SMART" id="SM00479"/>
    </source>
</evidence>
<evidence type="ECO:0000313" key="6">
    <source>
        <dbReference type="Proteomes" id="UP000316649"/>
    </source>
</evidence>
<proteinExistence type="predicted"/>
<dbReference type="SUPFAM" id="SSF53098">
    <property type="entry name" value="Ribonuclease H-like"/>
    <property type="match status" value="1"/>
</dbReference>
<dbReference type="PANTHER" id="PTHR30231">
    <property type="entry name" value="DNA POLYMERASE III SUBUNIT EPSILON"/>
    <property type="match status" value="1"/>
</dbReference>
<dbReference type="PANTHER" id="PTHR30231:SF4">
    <property type="entry name" value="PROTEIN NEN2"/>
    <property type="match status" value="1"/>
</dbReference>
<organism evidence="5 6">
    <name type="scientific">Sedimenticola selenatireducens</name>
    <dbReference type="NCBI Taxonomy" id="191960"/>
    <lineage>
        <taxon>Bacteria</taxon>
        <taxon>Pseudomonadati</taxon>
        <taxon>Pseudomonadota</taxon>
        <taxon>Gammaproteobacteria</taxon>
        <taxon>Chromatiales</taxon>
        <taxon>Sedimenticolaceae</taxon>
        <taxon>Sedimenticola</taxon>
    </lineage>
</organism>
<dbReference type="Proteomes" id="UP000316649">
    <property type="component" value="Unassembled WGS sequence"/>
</dbReference>
<dbReference type="GO" id="GO:0008408">
    <property type="term" value="F:3'-5' exonuclease activity"/>
    <property type="evidence" value="ECO:0007669"/>
    <property type="project" value="TreeGrafter"/>
</dbReference>
<evidence type="ECO:0000256" key="3">
    <source>
        <dbReference type="ARBA" id="ARBA00022839"/>
    </source>
</evidence>
<keyword evidence="3 5" id="KW-0269">Exonuclease</keyword>
<protein>
    <submittedName>
        <fullName evidence="5">3'-5' exonuclease</fullName>
    </submittedName>
</protein>
<feature type="domain" description="Exonuclease" evidence="4">
    <location>
        <begin position="45"/>
        <end position="219"/>
    </location>
</feature>
<dbReference type="InterPro" id="IPR012337">
    <property type="entry name" value="RNaseH-like_sf"/>
</dbReference>
<dbReference type="Pfam" id="PF00929">
    <property type="entry name" value="RNase_T"/>
    <property type="match status" value="1"/>
</dbReference>
<dbReference type="InterPro" id="IPR036397">
    <property type="entry name" value="RNaseH_sf"/>
</dbReference>
<evidence type="ECO:0000256" key="2">
    <source>
        <dbReference type="ARBA" id="ARBA00022801"/>
    </source>
</evidence>
<dbReference type="OrthoDB" id="5497329at2"/>
<dbReference type="GO" id="GO:0006259">
    <property type="term" value="P:DNA metabolic process"/>
    <property type="evidence" value="ECO:0007669"/>
    <property type="project" value="UniProtKB-ARBA"/>
</dbReference>
<evidence type="ECO:0000256" key="1">
    <source>
        <dbReference type="ARBA" id="ARBA00022722"/>
    </source>
</evidence>
<keyword evidence="2" id="KW-0378">Hydrolase</keyword>
<dbReference type="SMART" id="SM00479">
    <property type="entry name" value="EXOIII"/>
    <property type="match status" value="1"/>
</dbReference>
<dbReference type="Gene3D" id="3.30.420.10">
    <property type="entry name" value="Ribonuclease H-like superfamily/Ribonuclease H"/>
    <property type="match status" value="1"/>
</dbReference>
<dbReference type="CDD" id="cd06127">
    <property type="entry name" value="DEDDh"/>
    <property type="match status" value="1"/>
</dbReference>
<reference evidence="5 6" key="1">
    <citation type="submission" date="2019-07" db="EMBL/GenBank/DDBJ databases">
        <title>The pathways for chlorine oxyanion respiration interact through the shared metabolite chlorate.</title>
        <authorList>
            <person name="Barnum T.P."/>
            <person name="Cheng Y."/>
            <person name="Hill K.A."/>
            <person name="Lucas L.N."/>
            <person name="Carlson H.K."/>
            <person name="Coates J.D."/>
        </authorList>
    </citation>
    <scope>NUCLEOTIDE SEQUENCE [LARGE SCALE GENOMIC DNA]</scope>
    <source>
        <strain evidence="5 6">BK-1</strain>
    </source>
</reference>
<dbReference type="AlphaFoldDB" id="A0A558DUX3"/>
<dbReference type="InterPro" id="IPR013520">
    <property type="entry name" value="Ribonucl_H"/>
</dbReference>
<evidence type="ECO:0000313" key="5">
    <source>
        <dbReference type="EMBL" id="TVO72524.1"/>
    </source>
</evidence>
<accession>A0A558DUX3</accession>
<dbReference type="EMBL" id="VMNH01000016">
    <property type="protein sequence ID" value="TVO72524.1"/>
    <property type="molecule type" value="Genomic_DNA"/>
</dbReference>
<keyword evidence="6" id="KW-1185">Reference proteome</keyword>
<keyword evidence="1" id="KW-0540">Nuclease</keyword>
<comment type="caution">
    <text evidence="5">The sequence shown here is derived from an EMBL/GenBank/DDBJ whole genome shotgun (WGS) entry which is preliminary data.</text>
</comment>